<evidence type="ECO:0000313" key="2">
    <source>
        <dbReference type="Proteomes" id="UP000812440"/>
    </source>
</evidence>
<keyword evidence="2" id="KW-1185">Reference proteome</keyword>
<gene>
    <name evidence="1" type="ORF">GDO86_017458</name>
</gene>
<protein>
    <submittedName>
        <fullName evidence="1">Uncharacterized protein</fullName>
    </submittedName>
</protein>
<dbReference type="EMBL" id="JAACNH010000009">
    <property type="protein sequence ID" value="KAG8433177.1"/>
    <property type="molecule type" value="Genomic_DNA"/>
</dbReference>
<accession>A0A8T2INK3</accession>
<proteinExistence type="predicted"/>
<name>A0A8T2INK3_9PIPI</name>
<comment type="caution">
    <text evidence="1">The sequence shown here is derived from an EMBL/GenBank/DDBJ whole genome shotgun (WGS) entry which is preliminary data.</text>
</comment>
<sequence length="85" mass="9523">MLHSICHPISSVPAVKQPPWHSNLHLSREFTLLSLRTDRFLMERCPAILPVMSSVDQCCVCLLRENKAAQLICVPNQGSQEILNG</sequence>
<organism evidence="1 2">
    <name type="scientific">Hymenochirus boettgeri</name>
    <name type="common">Congo dwarf clawed frog</name>
    <dbReference type="NCBI Taxonomy" id="247094"/>
    <lineage>
        <taxon>Eukaryota</taxon>
        <taxon>Metazoa</taxon>
        <taxon>Chordata</taxon>
        <taxon>Craniata</taxon>
        <taxon>Vertebrata</taxon>
        <taxon>Euteleostomi</taxon>
        <taxon>Amphibia</taxon>
        <taxon>Batrachia</taxon>
        <taxon>Anura</taxon>
        <taxon>Pipoidea</taxon>
        <taxon>Pipidae</taxon>
        <taxon>Pipinae</taxon>
        <taxon>Hymenochirus</taxon>
    </lineage>
</organism>
<dbReference type="Proteomes" id="UP000812440">
    <property type="component" value="Chromosome 9"/>
</dbReference>
<evidence type="ECO:0000313" key="1">
    <source>
        <dbReference type="EMBL" id="KAG8433177.1"/>
    </source>
</evidence>
<reference evidence="1" key="1">
    <citation type="thesis" date="2020" institute="ProQuest LLC" country="789 East Eisenhower Parkway, Ann Arbor, MI, USA">
        <title>Comparative Genomics and Chromosome Evolution.</title>
        <authorList>
            <person name="Mudd A.B."/>
        </authorList>
    </citation>
    <scope>NUCLEOTIDE SEQUENCE</scope>
    <source>
        <strain evidence="1">Female2</strain>
        <tissue evidence="1">Blood</tissue>
    </source>
</reference>
<dbReference type="AlphaFoldDB" id="A0A8T2INK3"/>